<gene>
    <name evidence="8 10" type="primary">asnS</name>
    <name evidence="10" type="ORF">O1Q98_04115</name>
</gene>
<dbReference type="PROSITE" id="PS50862">
    <property type="entry name" value="AA_TRNA_LIGASE_II"/>
    <property type="match status" value="1"/>
</dbReference>
<dbReference type="SUPFAM" id="SSF50249">
    <property type="entry name" value="Nucleic acid-binding proteins"/>
    <property type="match status" value="1"/>
</dbReference>
<dbReference type="GO" id="GO:0004816">
    <property type="term" value="F:asparagine-tRNA ligase activity"/>
    <property type="evidence" value="ECO:0007669"/>
    <property type="project" value="UniProtKB-EC"/>
</dbReference>
<reference evidence="10 11" key="1">
    <citation type="submission" date="2022-12" db="EMBL/GenBank/DDBJ databases">
        <title>Complete genome sequencing of Dickeya lacustris type strain LMG30899.</title>
        <authorList>
            <person name="Dobhal S."/>
            <person name="Arizala D."/>
            <person name="Arif M."/>
        </authorList>
    </citation>
    <scope>NUCLEOTIDE SEQUENCE [LARGE SCALE GENOMIC DNA]</scope>
    <source>
        <strain evidence="10 11">LMG30899</strain>
    </source>
</reference>
<keyword evidence="2 8" id="KW-0963">Cytoplasm</keyword>
<dbReference type="Gene3D" id="3.30.930.10">
    <property type="entry name" value="Bira Bifunctional Protein, Domain 2"/>
    <property type="match status" value="1"/>
</dbReference>
<dbReference type="Gene3D" id="2.40.50.140">
    <property type="entry name" value="Nucleic acid-binding proteins"/>
    <property type="match status" value="1"/>
</dbReference>
<evidence type="ECO:0000256" key="3">
    <source>
        <dbReference type="ARBA" id="ARBA00022598"/>
    </source>
</evidence>
<accession>A0ABY8G954</accession>
<keyword evidence="4 8" id="KW-0547">Nucleotide-binding</keyword>
<keyword evidence="6 8" id="KW-0648">Protein biosynthesis</keyword>
<dbReference type="CDD" id="cd04318">
    <property type="entry name" value="EcAsnRS_like_N"/>
    <property type="match status" value="1"/>
</dbReference>
<dbReference type="EC" id="6.1.1.22" evidence="8"/>
<evidence type="ECO:0000313" key="11">
    <source>
        <dbReference type="Proteomes" id="UP001219630"/>
    </source>
</evidence>
<organism evidence="10 11">
    <name type="scientific">Dickeya lacustris</name>
    <dbReference type="NCBI Taxonomy" id="2259638"/>
    <lineage>
        <taxon>Bacteria</taxon>
        <taxon>Pseudomonadati</taxon>
        <taxon>Pseudomonadota</taxon>
        <taxon>Gammaproteobacteria</taxon>
        <taxon>Enterobacterales</taxon>
        <taxon>Pectobacteriaceae</taxon>
        <taxon>Dickeya</taxon>
    </lineage>
</organism>
<evidence type="ECO:0000256" key="1">
    <source>
        <dbReference type="ARBA" id="ARBA00008226"/>
    </source>
</evidence>
<dbReference type="PRINTS" id="PR01042">
    <property type="entry name" value="TRNASYNTHASP"/>
</dbReference>
<evidence type="ECO:0000313" key="10">
    <source>
        <dbReference type="EMBL" id="WFN56487.1"/>
    </source>
</evidence>
<evidence type="ECO:0000259" key="9">
    <source>
        <dbReference type="PROSITE" id="PS50862"/>
    </source>
</evidence>
<keyword evidence="11" id="KW-1185">Reference proteome</keyword>
<protein>
    <recommendedName>
        <fullName evidence="8">Asparagine--tRNA ligase</fullName>
        <ecNumber evidence="8">6.1.1.22</ecNumber>
    </recommendedName>
    <alternativeName>
        <fullName evidence="8">Asparaginyl-tRNA synthetase</fullName>
        <shortName evidence="8">AsnRS</shortName>
    </alternativeName>
</protein>
<comment type="catalytic activity">
    <reaction evidence="8">
        <text>tRNA(Asn) + L-asparagine + ATP = L-asparaginyl-tRNA(Asn) + AMP + diphosphate + H(+)</text>
        <dbReference type="Rhea" id="RHEA:11180"/>
        <dbReference type="Rhea" id="RHEA-COMP:9659"/>
        <dbReference type="Rhea" id="RHEA-COMP:9674"/>
        <dbReference type="ChEBI" id="CHEBI:15378"/>
        <dbReference type="ChEBI" id="CHEBI:30616"/>
        <dbReference type="ChEBI" id="CHEBI:33019"/>
        <dbReference type="ChEBI" id="CHEBI:58048"/>
        <dbReference type="ChEBI" id="CHEBI:78442"/>
        <dbReference type="ChEBI" id="CHEBI:78515"/>
        <dbReference type="ChEBI" id="CHEBI:456215"/>
        <dbReference type="EC" id="6.1.1.22"/>
    </reaction>
</comment>
<dbReference type="InterPro" id="IPR004364">
    <property type="entry name" value="Aa-tRNA-synt_II"/>
</dbReference>
<dbReference type="EMBL" id="CP114280">
    <property type="protein sequence ID" value="WFN56487.1"/>
    <property type="molecule type" value="Genomic_DNA"/>
</dbReference>
<evidence type="ECO:0000256" key="8">
    <source>
        <dbReference type="HAMAP-Rule" id="MF_00534"/>
    </source>
</evidence>
<dbReference type="CDD" id="cd00776">
    <property type="entry name" value="AsxRS_core"/>
    <property type="match status" value="1"/>
</dbReference>
<dbReference type="InterPro" id="IPR002312">
    <property type="entry name" value="Asp/Asn-tRNA-synth_IIb"/>
</dbReference>
<evidence type="ECO:0000256" key="4">
    <source>
        <dbReference type="ARBA" id="ARBA00022741"/>
    </source>
</evidence>
<comment type="subcellular location">
    <subcellularLocation>
        <location evidence="8">Cytoplasm</location>
    </subcellularLocation>
</comment>
<keyword evidence="5 8" id="KW-0067">ATP-binding</keyword>
<name>A0ABY8G954_9GAMM</name>
<feature type="domain" description="Aminoacyl-transfer RNA synthetases class-II family profile" evidence="9">
    <location>
        <begin position="139"/>
        <end position="456"/>
    </location>
</feature>
<comment type="similarity">
    <text evidence="1 8">Belongs to the class-II aminoacyl-tRNA synthetase family.</text>
</comment>
<evidence type="ECO:0000256" key="7">
    <source>
        <dbReference type="ARBA" id="ARBA00023146"/>
    </source>
</evidence>
<dbReference type="HAMAP" id="MF_00534">
    <property type="entry name" value="Asn_tRNA_synth"/>
    <property type="match status" value="1"/>
</dbReference>
<dbReference type="PANTHER" id="PTHR22594">
    <property type="entry name" value="ASPARTYL/LYSYL-TRNA SYNTHETASE"/>
    <property type="match status" value="1"/>
</dbReference>
<proteinExistence type="inferred from homology"/>
<keyword evidence="7 8" id="KW-0030">Aminoacyl-tRNA synthetase</keyword>
<dbReference type="Pfam" id="PF01336">
    <property type="entry name" value="tRNA_anti-codon"/>
    <property type="match status" value="1"/>
</dbReference>
<keyword evidence="3 8" id="KW-0436">Ligase</keyword>
<dbReference type="NCBIfam" id="NF003037">
    <property type="entry name" value="PRK03932.1"/>
    <property type="match status" value="1"/>
</dbReference>
<sequence length="466" mass="52489">MSVVPVVDVLQGRVAVDSDVTVRGWVRTRRDSKAGISFIAVYDGSCFDSLQAVVNNNLDNYQSDVLRLTTGCSVEVTGKVVESPGEGQSFEIQATALTVVGWVEDPDTYPMAAKRHSIEYLREVAHLRPRTNLIGAVARVRHTLAQAIHRFFHQNGFYWVSTPLITASDTEGAGEMFRVSTLDLENLPRNEQGRVDFSEDFFGKEAFLTVSGQLNGETYACALSKIYTFGPTFRAENSNTSRHLAEFWMIEPEVAFATLDDIASLAENLLKFVFQAVLEERADDMKFFAERVDKDAVSRLERFVSSDFAQVDYTDAITILENCGQTFENPVSWGIDLSSEHERYLAEKHFQAPVVVKNYPKDIKAFYMRMNQDGKTVAAMDVLAPGIGEIIGGSQREERLEQLDARLEEMGLSKEDYWWYRDLRRYGTIPHSGFGLGFERLIAYVTGVQNVRDVIPFPRTPRNASF</sequence>
<dbReference type="PANTHER" id="PTHR22594:SF34">
    <property type="entry name" value="ASPARAGINE--TRNA LIGASE, MITOCHONDRIAL-RELATED"/>
    <property type="match status" value="1"/>
</dbReference>
<dbReference type="InterPro" id="IPR004365">
    <property type="entry name" value="NA-bd_OB_tRNA"/>
</dbReference>
<dbReference type="InterPro" id="IPR006195">
    <property type="entry name" value="aa-tRNA-synth_II"/>
</dbReference>
<dbReference type="RefSeq" id="WP_125259072.1">
    <property type="nucleotide sequence ID" value="NZ_CP114280.1"/>
</dbReference>
<evidence type="ECO:0000256" key="2">
    <source>
        <dbReference type="ARBA" id="ARBA00022490"/>
    </source>
</evidence>
<dbReference type="NCBIfam" id="TIGR00457">
    <property type="entry name" value="asnS"/>
    <property type="match status" value="1"/>
</dbReference>
<dbReference type="Proteomes" id="UP001219630">
    <property type="component" value="Chromosome"/>
</dbReference>
<dbReference type="Pfam" id="PF00152">
    <property type="entry name" value="tRNA-synt_2"/>
    <property type="match status" value="1"/>
</dbReference>
<evidence type="ECO:0000256" key="5">
    <source>
        <dbReference type="ARBA" id="ARBA00022840"/>
    </source>
</evidence>
<dbReference type="SUPFAM" id="SSF55681">
    <property type="entry name" value="Class II aaRS and biotin synthetases"/>
    <property type="match status" value="1"/>
</dbReference>
<dbReference type="InterPro" id="IPR004522">
    <property type="entry name" value="Asn-tRNA-ligase"/>
</dbReference>
<comment type="subunit">
    <text evidence="8">Homodimer.</text>
</comment>
<dbReference type="InterPro" id="IPR045864">
    <property type="entry name" value="aa-tRNA-synth_II/BPL/LPL"/>
</dbReference>
<dbReference type="InterPro" id="IPR012340">
    <property type="entry name" value="NA-bd_OB-fold"/>
</dbReference>
<evidence type="ECO:0000256" key="6">
    <source>
        <dbReference type="ARBA" id="ARBA00022917"/>
    </source>
</evidence>